<reference evidence="10" key="2">
    <citation type="submission" date="2020-09" db="EMBL/GenBank/DDBJ databases">
        <authorList>
            <person name="Sun Q."/>
            <person name="Zhou Y."/>
        </authorList>
    </citation>
    <scope>NUCLEOTIDE SEQUENCE</scope>
    <source>
        <strain evidence="10">CGMCC 1.16548</strain>
    </source>
</reference>
<keyword evidence="7" id="KW-0131">Cell cycle</keyword>
<keyword evidence="7" id="KW-0132">Cell division</keyword>
<dbReference type="AlphaFoldDB" id="A0A8J3GP57"/>
<accession>A0A8J3GP57</accession>
<keyword evidence="7 9" id="KW-0460">Magnesium</keyword>
<keyword evidence="11" id="KW-1185">Reference proteome</keyword>
<keyword evidence="7" id="KW-1003">Cell membrane</keyword>
<keyword evidence="5 7" id="KW-1133">Transmembrane helix</keyword>
<evidence type="ECO:0000256" key="3">
    <source>
        <dbReference type="ARBA" id="ARBA00022679"/>
    </source>
</evidence>
<keyword evidence="7" id="KW-0573">Peptidoglycan synthesis</keyword>
<dbReference type="InterPro" id="IPR018480">
    <property type="entry name" value="PNAcMuramoyl-5peptid_Trfase_CS"/>
</dbReference>
<dbReference type="GO" id="GO:0071555">
    <property type="term" value="P:cell wall organization"/>
    <property type="evidence" value="ECO:0007669"/>
    <property type="project" value="UniProtKB-KW"/>
</dbReference>
<feature type="transmembrane region" description="Helical" evidence="7">
    <location>
        <begin position="48"/>
        <end position="68"/>
    </location>
</feature>
<name>A0A8J3GP57_9MICO</name>
<dbReference type="InterPro" id="IPR003524">
    <property type="entry name" value="PNAcMuramoyl-5peptid_Trfase"/>
</dbReference>
<comment type="pathway">
    <text evidence="7">Cell wall biogenesis; peptidoglycan biosynthesis.</text>
</comment>
<comment type="function">
    <text evidence="7">Catalyzes the initial step of the lipid cycle reactions in the biosynthesis of the cell wall peptidoglycan: transfers peptidoglycan precursor phospho-MurNAc-pentapeptide from UDP-MurNAc-pentapeptide onto the lipid carrier undecaprenyl phosphate, yielding undecaprenyl-pyrophosphoryl-MurNAc-pentapeptide, known as lipid I.</text>
</comment>
<dbReference type="PANTHER" id="PTHR22926">
    <property type="entry name" value="PHOSPHO-N-ACETYLMURAMOYL-PENTAPEPTIDE-TRANSFERASE"/>
    <property type="match status" value="1"/>
</dbReference>
<dbReference type="EMBL" id="BNAI01000001">
    <property type="protein sequence ID" value="GHF10147.1"/>
    <property type="molecule type" value="Genomic_DNA"/>
</dbReference>
<dbReference type="GO" id="GO:0005886">
    <property type="term" value="C:plasma membrane"/>
    <property type="evidence" value="ECO:0007669"/>
    <property type="project" value="UniProtKB-SubCell"/>
</dbReference>
<proteinExistence type="inferred from homology"/>
<dbReference type="NCBIfam" id="TIGR00445">
    <property type="entry name" value="mraY"/>
    <property type="match status" value="1"/>
</dbReference>
<comment type="catalytic activity">
    <reaction evidence="7">
        <text>UDP-N-acetyl-alpha-D-muramoyl-L-alanyl-gamma-D-glutamyl-meso-2,6-diaminopimeloyl-D-alanyl-D-alanine + di-trans,octa-cis-undecaprenyl phosphate = di-trans,octa-cis-undecaprenyl diphospho-N-acetyl-alpha-D-muramoyl-L-alanyl-D-glutamyl-meso-2,6-diaminopimeloyl-D-alanyl-D-alanine + UMP</text>
        <dbReference type="Rhea" id="RHEA:28386"/>
        <dbReference type="ChEBI" id="CHEBI:57865"/>
        <dbReference type="ChEBI" id="CHEBI:60392"/>
        <dbReference type="ChEBI" id="CHEBI:61386"/>
        <dbReference type="ChEBI" id="CHEBI:61387"/>
        <dbReference type="EC" id="2.7.8.13"/>
    </reaction>
</comment>
<feature type="transmembrane region" description="Helical" evidence="7">
    <location>
        <begin position="74"/>
        <end position="96"/>
    </location>
</feature>
<feature type="transmembrane region" description="Helical" evidence="7">
    <location>
        <begin position="191"/>
        <end position="213"/>
    </location>
</feature>
<organism evidence="10 11">
    <name type="scientific">Pseudolysinimonas yzui</name>
    <dbReference type="NCBI Taxonomy" id="2708254"/>
    <lineage>
        <taxon>Bacteria</taxon>
        <taxon>Bacillati</taxon>
        <taxon>Actinomycetota</taxon>
        <taxon>Actinomycetes</taxon>
        <taxon>Micrococcales</taxon>
        <taxon>Microbacteriaceae</taxon>
        <taxon>Pseudolysinimonas</taxon>
    </lineage>
</organism>
<evidence type="ECO:0000256" key="9">
    <source>
        <dbReference type="PIRSR" id="PIRSR600715-1"/>
    </source>
</evidence>
<evidence type="ECO:0000313" key="11">
    <source>
        <dbReference type="Proteomes" id="UP000617531"/>
    </source>
</evidence>
<dbReference type="HAMAP" id="MF_00038">
    <property type="entry name" value="MraY"/>
    <property type="match status" value="1"/>
</dbReference>
<keyword evidence="7 9" id="KW-0479">Metal-binding</keyword>
<keyword evidence="6 7" id="KW-0472">Membrane</keyword>
<dbReference type="Pfam" id="PF00953">
    <property type="entry name" value="Glycos_transf_4"/>
    <property type="match status" value="1"/>
</dbReference>
<feature type="binding site" evidence="9">
    <location>
        <position position="270"/>
    </location>
    <ligand>
        <name>Mg(2+)</name>
        <dbReference type="ChEBI" id="CHEBI:18420"/>
    </ligand>
</feature>
<dbReference type="Proteomes" id="UP000617531">
    <property type="component" value="Unassembled WGS sequence"/>
</dbReference>
<keyword evidence="7" id="KW-0961">Cell wall biogenesis/degradation</keyword>
<reference evidence="10" key="1">
    <citation type="journal article" date="2014" name="Int. J. Syst. Evol. Microbiol.">
        <title>Complete genome sequence of Corynebacterium casei LMG S-19264T (=DSM 44701T), isolated from a smear-ripened cheese.</title>
        <authorList>
            <consortium name="US DOE Joint Genome Institute (JGI-PGF)"/>
            <person name="Walter F."/>
            <person name="Albersmeier A."/>
            <person name="Kalinowski J."/>
            <person name="Ruckert C."/>
        </authorList>
    </citation>
    <scope>NUCLEOTIDE SEQUENCE</scope>
    <source>
        <strain evidence="10">CGMCC 1.16548</strain>
    </source>
</reference>
<evidence type="ECO:0000313" key="10">
    <source>
        <dbReference type="EMBL" id="GHF10147.1"/>
    </source>
</evidence>
<dbReference type="Pfam" id="PF10555">
    <property type="entry name" value="MraY_sig1"/>
    <property type="match status" value="1"/>
</dbReference>
<keyword evidence="3 7" id="KW-0808">Transferase</keyword>
<evidence type="ECO:0000256" key="2">
    <source>
        <dbReference type="ARBA" id="ARBA00005583"/>
    </source>
</evidence>
<evidence type="ECO:0000256" key="1">
    <source>
        <dbReference type="ARBA" id="ARBA00004141"/>
    </source>
</evidence>
<dbReference type="GO" id="GO:0008360">
    <property type="term" value="P:regulation of cell shape"/>
    <property type="evidence" value="ECO:0007669"/>
    <property type="project" value="UniProtKB-KW"/>
</dbReference>
<dbReference type="EC" id="2.7.8.13" evidence="7 8"/>
<evidence type="ECO:0000256" key="5">
    <source>
        <dbReference type="ARBA" id="ARBA00022989"/>
    </source>
</evidence>
<comment type="cofactor">
    <cofactor evidence="7 9">
        <name>Mg(2+)</name>
        <dbReference type="ChEBI" id="CHEBI:18420"/>
    </cofactor>
</comment>
<sequence length="373" mass="40481">MIALLIAGAFSLAFTLFLTPLFIRLFTRIGWGQFIRDDGPQSHHIKRGTPTMGGIVFLTGAFLGYLVGHLVAGVPWTMVGVLVFGMAFGLGLVGFVDDFTKIRNQRSLGIGGWTKIVGQVVVGSVFAIFAITENFRDENDLTPASTLISGVRDISWLNLFAFGSVVGFVLFVVWVNVITTSTSNAVNVTDGLDGLASGAAIFAISAYIFIGFWQANQSCFNDNVIGSPTFYKCYEVRDPLDLAVAAAALCGSLLGFLWWNTSPAKIFMGDTGSMGLGGALAALAILTRTELLLVLIAGLFIIVTGSVIIQRAYFKLTKWRFGQGRRVFLMSPLQHHFELKGWAEITIVVRFWLIAALFVAAGVGTFYLEWASR</sequence>
<feature type="transmembrane region" description="Helical" evidence="7">
    <location>
        <begin position="292"/>
        <end position="314"/>
    </location>
</feature>
<dbReference type="InterPro" id="IPR000715">
    <property type="entry name" value="Glycosyl_transferase_4"/>
</dbReference>
<evidence type="ECO:0000256" key="7">
    <source>
        <dbReference type="HAMAP-Rule" id="MF_00038"/>
    </source>
</evidence>
<evidence type="ECO:0000256" key="6">
    <source>
        <dbReference type="ARBA" id="ARBA00023136"/>
    </source>
</evidence>
<keyword evidence="4 7" id="KW-0812">Transmembrane</keyword>
<feature type="transmembrane region" description="Helical" evidence="7">
    <location>
        <begin position="116"/>
        <end position="135"/>
    </location>
</feature>
<comment type="caution">
    <text evidence="10">The sequence shown here is derived from an EMBL/GenBank/DDBJ whole genome shotgun (WGS) entry which is preliminary data.</text>
</comment>
<dbReference type="PROSITE" id="PS01347">
    <property type="entry name" value="MRAY_1"/>
    <property type="match status" value="1"/>
</dbReference>
<dbReference type="UniPathway" id="UPA00219"/>
<feature type="transmembrane region" description="Helical" evidence="7">
    <location>
        <begin position="347"/>
        <end position="368"/>
    </location>
</feature>
<dbReference type="PANTHER" id="PTHR22926:SF5">
    <property type="entry name" value="PHOSPHO-N-ACETYLMURAMOYL-PENTAPEPTIDE-TRANSFERASE HOMOLOG"/>
    <property type="match status" value="1"/>
</dbReference>
<feature type="transmembrane region" description="Helical" evidence="7">
    <location>
        <begin position="242"/>
        <end position="259"/>
    </location>
</feature>
<dbReference type="PROSITE" id="PS01348">
    <property type="entry name" value="MRAY_2"/>
    <property type="match status" value="1"/>
</dbReference>
<dbReference type="RefSeq" id="WP_191282161.1">
    <property type="nucleotide sequence ID" value="NZ_BNAI01000001.1"/>
</dbReference>
<dbReference type="GO" id="GO:0051301">
    <property type="term" value="P:cell division"/>
    <property type="evidence" value="ECO:0007669"/>
    <property type="project" value="UniProtKB-KW"/>
</dbReference>
<feature type="transmembrane region" description="Helical" evidence="7">
    <location>
        <begin position="6"/>
        <end position="27"/>
    </location>
</feature>
<feature type="binding site" evidence="9">
    <location>
        <position position="187"/>
    </location>
    <ligand>
        <name>Mg(2+)</name>
        <dbReference type="ChEBI" id="CHEBI:18420"/>
    </ligand>
</feature>
<dbReference type="GO" id="GO:0009252">
    <property type="term" value="P:peptidoglycan biosynthetic process"/>
    <property type="evidence" value="ECO:0007669"/>
    <property type="project" value="UniProtKB-UniRule"/>
</dbReference>
<protein>
    <recommendedName>
        <fullName evidence="7 8">Phospho-N-acetylmuramoyl-pentapeptide-transferase</fullName>
        <ecNumber evidence="7 8">2.7.8.13</ecNumber>
    </recommendedName>
    <alternativeName>
        <fullName evidence="7">UDP-MurNAc-pentapeptide phosphotransferase</fullName>
    </alternativeName>
</protein>
<dbReference type="CDD" id="cd06852">
    <property type="entry name" value="GT_MraY"/>
    <property type="match status" value="1"/>
</dbReference>
<evidence type="ECO:0000256" key="4">
    <source>
        <dbReference type="ARBA" id="ARBA00022692"/>
    </source>
</evidence>
<dbReference type="GO" id="GO:0008963">
    <property type="term" value="F:phospho-N-acetylmuramoyl-pentapeptide-transferase activity"/>
    <property type="evidence" value="ECO:0007669"/>
    <property type="project" value="UniProtKB-UniRule"/>
</dbReference>
<keyword evidence="7" id="KW-0133">Cell shape</keyword>
<comment type="similarity">
    <text evidence="2 7">Belongs to the glycosyltransferase 4 family. MraY subfamily.</text>
</comment>
<dbReference type="GO" id="GO:0046872">
    <property type="term" value="F:metal ion binding"/>
    <property type="evidence" value="ECO:0007669"/>
    <property type="project" value="UniProtKB-KW"/>
</dbReference>
<comment type="subcellular location">
    <subcellularLocation>
        <location evidence="7">Cell membrane</location>
        <topology evidence="7">Multi-pass membrane protein</topology>
    </subcellularLocation>
    <subcellularLocation>
        <location evidence="1">Membrane</location>
        <topology evidence="1">Multi-pass membrane protein</topology>
    </subcellularLocation>
</comment>
<feature type="transmembrane region" description="Helical" evidence="7">
    <location>
        <begin position="155"/>
        <end position="179"/>
    </location>
</feature>
<evidence type="ECO:0000256" key="8">
    <source>
        <dbReference type="NCBIfam" id="TIGR00445"/>
    </source>
</evidence>
<gene>
    <name evidence="7 10" type="primary">mraY</name>
    <name evidence="10" type="ORF">GCM10011600_09060</name>
</gene>